<evidence type="ECO:0000313" key="3">
    <source>
        <dbReference type="Proteomes" id="UP000887013"/>
    </source>
</evidence>
<name>A0A8X6UVW6_NEPPI</name>
<evidence type="ECO:0000313" key="2">
    <source>
        <dbReference type="EMBL" id="GFU49677.1"/>
    </source>
</evidence>
<feature type="region of interest" description="Disordered" evidence="1">
    <location>
        <begin position="45"/>
        <end position="82"/>
    </location>
</feature>
<gene>
    <name evidence="2" type="ORF">NPIL_446911</name>
</gene>
<reference evidence="2" key="1">
    <citation type="submission" date="2020-08" db="EMBL/GenBank/DDBJ databases">
        <title>Multicomponent nature underlies the extraordinary mechanical properties of spider dragline silk.</title>
        <authorList>
            <person name="Kono N."/>
            <person name="Nakamura H."/>
            <person name="Mori M."/>
            <person name="Yoshida Y."/>
            <person name="Ohtoshi R."/>
            <person name="Malay A.D."/>
            <person name="Moran D.A.P."/>
            <person name="Tomita M."/>
            <person name="Numata K."/>
            <person name="Arakawa K."/>
        </authorList>
    </citation>
    <scope>NUCLEOTIDE SEQUENCE</scope>
</reference>
<accession>A0A8X6UVW6</accession>
<dbReference type="Proteomes" id="UP000887013">
    <property type="component" value="Unassembled WGS sequence"/>
</dbReference>
<protein>
    <submittedName>
        <fullName evidence="2">Uncharacterized protein</fullName>
    </submittedName>
</protein>
<proteinExistence type="predicted"/>
<dbReference type="EMBL" id="BMAW01087029">
    <property type="protein sequence ID" value="GFU49677.1"/>
    <property type="molecule type" value="Genomic_DNA"/>
</dbReference>
<comment type="caution">
    <text evidence="2">The sequence shown here is derived from an EMBL/GenBank/DDBJ whole genome shotgun (WGS) entry which is preliminary data.</text>
</comment>
<sequence>MNWHTKRMPLIQVRIRNVSILTIQVYAYQGVPLSSTSLNNTGTKHIHNDLGMKSNLNKTKLGDEESDTYACSEQENQIGTRD</sequence>
<feature type="compositionally biased region" description="Polar residues" evidence="1">
    <location>
        <begin position="69"/>
        <end position="82"/>
    </location>
</feature>
<evidence type="ECO:0000256" key="1">
    <source>
        <dbReference type="SAM" id="MobiDB-lite"/>
    </source>
</evidence>
<dbReference type="AlphaFoldDB" id="A0A8X6UVW6"/>
<organism evidence="2 3">
    <name type="scientific">Nephila pilipes</name>
    <name type="common">Giant wood spider</name>
    <name type="synonym">Nephila maculata</name>
    <dbReference type="NCBI Taxonomy" id="299642"/>
    <lineage>
        <taxon>Eukaryota</taxon>
        <taxon>Metazoa</taxon>
        <taxon>Ecdysozoa</taxon>
        <taxon>Arthropoda</taxon>
        <taxon>Chelicerata</taxon>
        <taxon>Arachnida</taxon>
        <taxon>Araneae</taxon>
        <taxon>Araneomorphae</taxon>
        <taxon>Entelegynae</taxon>
        <taxon>Araneoidea</taxon>
        <taxon>Nephilidae</taxon>
        <taxon>Nephila</taxon>
    </lineage>
</organism>
<keyword evidence="3" id="KW-1185">Reference proteome</keyword>